<reference evidence="2 3" key="1">
    <citation type="journal article" date="2016" name="Front. Microbiol.">
        <title>Comprehensive Phylogenetic Analysis of Bovine Non-aureus Staphylococci Species Based on Whole-Genome Sequencing.</title>
        <authorList>
            <person name="Naushad S."/>
            <person name="Barkema H.W."/>
            <person name="Luby C."/>
            <person name="Condas L.A."/>
            <person name="Nobrega D.B."/>
            <person name="Carson D.A."/>
            <person name="De Buck J."/>
        </authorList>
    </citation>
    <scope>NUCLEOTIDE SEQUENCE [LARGE SCALE GENOMIC DNA]</scope>
    <source>
        <strain evidence="2 3">SNUC 4337</strain>
    </source>
</reference>
<keyword evidence="1" id="KW-0472">Membrane</keyword>
<evidence type="ECO:0000313" key="3">
    <source>
        <dbReference type="Proteomes" id="UP000240400"/>
    </source>
</evidence>
<gene>
    <name evidence="2" type="ORF">BUZ61_03920</name>
</gene>
<keyword evidence="1" id="KW-1133">Transmembrane helix</keyword>
<dbReference type="EMBL" id="PZHR01000012">
    <property type="protein sequence ID" value="PTK59949.1"/>
    <property type="molecule type" value="Genomic_DNA"/>
</dbReference>
<evidence type="ECO:0000256" key="1">
    <source>
        <dbReference type="SAM" id="Phobius"/>
    </source>
</evidence>
<comment type="caution">
    <text evidence="2">The sequence shown here is derived from an EMBL/GenBank/DDBJ whole genome shotgun (WGS) entry which is preliminary data.</text>
</comment>
<protein>
    <recommendedName>
        <fullName evidence="4">DUF1146 domain-containing protein</fullName>
    </recommendedName>
</protein>
<keyword evidence="1" id="KW-0812">Transmembrane</keyword>
<name>A0A2T4SCF7_9STAP</name>
<evidence type="ECO:0008006" key="4">
    <source>
        <dbReference type="Google" id="ProtNLM"/>
    </source>
</evidence>
<organism evidence="2 3">
    <name type="scientific">Staphylococcus nepalensis</name>
    <dbReference type="NCBI Taxonomy" id="214473"/>
    <lineage>
        <taxon>Bacteria</taxon>
        <taxon>Bacillati</taxon>
        <taxon>Bacillota</taxon>
        <taxon>Bacilli</taxon>
        <taxon>Bacillales</taxon>
        <taxon>Staphylococcaceae</taxon>
        <taxon>Staphylococcus</taxon>
    </lineage>
</organism>
<sequence>MMIVLWFLLIIILSVLTKWHANYLMKQQKYYITKLIVTISCAIQLIFIYALVKEIIRYLTQILNVFYR</sequence>
<evidence type="ECO:0000313" key="2">
    <source>
        <dbReference type="EMBL" id="PTK59949.1"/>
    </source>
</evidence>
<dbReference type="AlphaFoldDB" id="A0A2T4SCF7"/>
<dbReference type="Proteomes" id="UP000240400">
    <property type="component" value="Unassembled WGS sequence"/>
</dbReference>
<feature type="transmembrane region" description="Helical" evidence="1">
    <location>
        <begin position="33"/>
        <end position="52"/>
    </location>
</feature>
<proteinExistence type="predicted"/>
<accession>A0A2T4SCF7</accession>